<dbReference type="Proteomes" id="UP001054252">
    <property type="component" value="Unassembled WGS sequence"/>
</dbReference>
<feature type="signal peptide" evidence="1">
    <location>
        <begin position="1"/>
        <end position="18"/>
    </location>
</feature>
<accession>A0AAV5L3L9</accession>
<comment type="caution">
    <text evidence="2">The sequence shown here is derived from an EMBL/GenBank/DDBJ whole genome shotgun (WGS) entry which is preliminary data.</text>
</comment>
<feature type="chain" id="PRO_5043596270" evidence="1">
    <location>
        <begin position="19"/>
        <end position="68"/>
    </location>
</feature>
<proteinExistence type="predicted"/>
<sequence length="68" mass="7436">MELFAMISLLFAVRFAYGKPDVPKASTEIAAKVHAEIADFERDGEWDAAVEMVVKAGDPKARSLPVNN</sequence>
<dbReference type="EMBL" id="BPVZ01000092">
    <property type="protein sequence ID" value="GKV31687.1"/>
    <property type="molecule type" value="Genomic_DNA"/>
</dbReference>
<evidence type="ECO:0000256" key="1">
    <source>
        <dbReference type="SAM" id="SignalP"/>
    </source>
</evidence>
<gene>
    <name evidence="2" type="ORF">SLEP1_g40359</name>
</gene>
<reference evidence="2 3" key="1">
    <citation type="journal article" date="2021" name="Commun. Biol.">
        <title>The genome of Shorea leprosula (Dipterocarpaceae) highlights the ecological relevance of drought in aseasonal tropical rainforests.</title>
        <authorList>
            <person name="Ng K.K.S."/>
            <person name="Kobayashi M.J."/>
            <person name="Fawcett J.A."/>
            <person name="Hatakeyama M."/>
            <person name="Paape T."/>
            <person name="Ng C.H."/>
            <person name="Ang C.C."/>
            <person name="Tnah L.H."/>
            <person name="Lee C.T."/>
            <person name="Nishiyama T."/>
            <person name="Sese J."/>
            <person name="O'Brien M.J."/>
            <person name="Copetti D."/>
            <person name="Mohd Noor M.I."/>
            <person name="Ong R.C."/>
            <person name="Putra M."/>
            <person name="Sireger I.Z."/>
            <person name="Indrioko S."/>
            <person name="Kosugi Y."/>
            <person name="Izuno A."/>
            <person name="Isagi Y."/>
            <person name="Lee S.L."/>
            <person name="Shimizu K.K."/>
        </authorList>
    </citation>
    <scope>NUCLEOTIDE SEQUENCE [LARGE SCALE GENOMIC DNA]</scope>
    <source>
        <strain evidence="2">214</strain>
    </source>
</reference>
<organism evidence="2 3">
    <name type="scientific">Rubroshorea leprosula</name>
    <dbReference type="NCBI Taxonomy" id="152421"/>
    <lineage>
        <taxon>Eukaryota</taxon>
        <taxon>Viridiplantae</taxon>
        <taxon>Streptophyta</taxon>
        <taxon>Embryophyta</taxon>
        <taxon>Tracheophyta</taxon>
        <taxon>Spermatophyta</taxon>
        <taxon>Magnoliopsida</taxon>
        <taxon>eudicotyledons</taxon>
        <taxon>Gunneridae</taxon>
        <taxon>Pentapetalae</taxon>
        <taxon>rosids</taxon>
        <taxon>malvids</taxon>
        <taxon>Malvales</taxon>
        <taxon>Dipterocarpaceae</taxon>
        <taxon>Rubroshorea</taxon>
    </lineage>
</organism>
<evidence type="ECO:0000313" key="3">
    <source>
        <dbReference type="Proteomes" id="UP001054252"/>
    </source>
</evidence>
<keyword evidence="1" id="KW-0732">Signal</keyword>
<evidence type="ECO:0000313" key="2">
    <source>
        <dbReference type="EMBL" id="GKV31687.1"/>
    </source>
</evidence>
<dbReference type="AlphaFoldDB" id="A0AAV5L3L9"/>
<keyword evidence="3" id="KW-1185">Reference proteome</keyword>
<protein>
    <submittedName>
        <fullName evidence="2">Uncharacterized protein</fullName>
    </submittedName>
</protein>
<name>A0AAV5L3L9_9ROSI</name>